<proteinExistence type="predicted"/>
<accession>A0ABU8YSX7</accession>
<evidence type="ECO:0000313" key="4">
    <source>
        <dbReference type="Proteomes" id="UP001384579"/>
    </source>
</evidence>
<dbReference type="Proteomes" id="UP001384579">
    <property type="component" value="Unassembled WGS sequence"/>
</dbReference>
<dbReference type="EMBL" id="JBBLXS010000377">
    <property type="protein sequence ID" value="MEK0187534.1"/>
    <property type="molecule type" value="Genomic_DNA"/>
</dbReference>
<protein>
    <submittedName>
        <fullName evidence="3">ATP-binding protein</fullName>
    </submittedName>
</protein>
<evidence type="ECO:0000256" key="1">
    <source>
        <dbReference type="SAM" id="MobiDB-lite"/>
    </source>
</evidence>
<keyword evidence="3" id="KW-0547">Nucleotide-binding</keyword>
<dbReference type="InterPro" id="IPR027417">
    <property type="entry name" value="P-loop_NTPase"/>
</dbReference>
<keyword evidence="4" id="KW-1185">Reference proteome</keyword>
<gene>
    <name evidence="3" type="ORF">WMG39_22145</name>
</gene>
<feature type="region of interest" description="Disordered" evidence="1">
    <location>
        <begin position="392"/>
        <end position="432"/>
    </location>
</feature>
<reference evidence="3 4" key="1">
    <citation type="journal article" date="2020" name="Harmful Algae">
        <title>Molecular and morphological characterization of a novel dihydroanatoxin-a producing Microcoleus species (cyanobacteria) from the Russian River, California, USA.</title>
        <authorList>
            <person name="Conklin K.Y."/>
            <person name="Stancheva R."/>
            <person name="Otten T.G."/>
            <person name="Fadness R."/>
            <person name="Boyer G.L."/>
            <person name="Read B."/>
            <person name="Zhang X."/>
            <person name="Sheath R.G."/>
        </authorList>
    </citation>
    <scope>NUCLEOTIDE SEQUENCE [LARGE SCALE GENOMIC DNA]</scope>
    <source>
        <strain evidence="3 4">PTRS2</strain>
    </source>
</reference>
<dbReference type="GO" id="GO:0005524">
    <property type="term" value="F:ATP binding"/>
    <property type="evidence" value="ECO:0007669"/>
    <property type="project" value="UniProtKB-KW"/>
</dbReference>
<keyword evidence="2" id="KW-0812">Transmembrane</keyword>
<keyword evidence="2" id="KW-1133">Transmembrane helix</keyword>
<sequence>MLTNKNQPIVAGLLSLSIVGFAGATALQFNDRIEYRIGNRIESQPAWLVPPKAEFRSVERGYGGIKILLSLLATGGMVTVMLIARKEGELEPTRQRIKGYQQKAHEFNYAAESAYQMAATQQRYKILLQADDAVFQGEIETAYCESLGIDPRQQQAQLTGTTTLDSVANPGDKVDSSTSVAIGPEQRDSPKLPKLTNYPAVLIYGPQGSGKTFLAEEEIKERKQAGHKVTALDPHAGFNSWRDCEVVGAGMDYQAIDAKLADFAAEVKRRYERIRNEPNPQFTPWTFVCDEFTNWASRCKASGEFFQAALSDIRKAKMYVIFVSHARTLAGLGDAKGMAATRDAALLEIELLGQIDPVTTEAVPKFEALVKLPGQSQADRALVKLVRHPEPKNATVDGVPTWNTPNTSEQSGTPKTPLEPELEQPRSPTEHREHLSDLLEQLLAGTVEKAVFAPDFPLEHGEKMQLALAVIKQKLGQEKTIWLLWGVRRGGRNHQLYTEAREMLDRLTGEK</sequence>
<evidence type="ECO:0000256" key="2">
    <source>
        <dbReference type="SAM" id="Phobius"/>
    </source>
</evidence>
<organism evidence="3 4">
    <name type="scientific">Microcoleus anatoxicus PTRS2</name>
    <dbReference type="NCBI Taxonomy" id="2705321"/>
    <lineage>
        <taxon>Bacteria</taxon>
        <taxon>Bacillati</taxon>
        <taxon>Cyanobacteriota</taxon>
        <taxon>Cyanophyceae</taxon>
        <taxon>Oscillatoriophycideae</taxon>
        <taxon>Oscillatoriales</taxon>
        <taxon>Microcoleaceae</taxon>
        <taxon>Microcoleus</taxon>
        <taxon>Microcoleus anatoxicus</taxon>
    </lineage>
</organism>
<evidence type="ECO:0000313" key="3">
    <source>
        <dbReference type="EMBL" id="MEK0187534.1"/>
    </source>
</evidence>
<keyword evidence="3" id="KW-0067">ATP-binding</keyword>
<feature type="compositionally biased region" description="Polar residues" evidence="1">
    <location>
        <begin position="401"/>
        <end position="414"/>
    </location>
</feature>
<keyword evidence="2" id="KW-0472">Membrane</keyword>
<comment type="caution">
    <text evidence="3">The sequence shown here is derived from an EMBL/GenBank/DDBJ whole genome shotgun (WGS) entry which is preliminary data.</text>
</comment>
<feature type="region of interest" description="Disordered" evidence="1">
    <location>
        <begin position="169"/>
        <end position="191"/>
    </location>
</feature>
<name>A0ABU8YSX7_9CYAN</name>
<feature type="transmembrane region" description="Helical" evidence="2">
    <location>
        <begin position="65"/>
        <end position="84"/>
    </location>
</feature>
<dbReference type="RefSeq" id="WP_340541827.1">
    <property type="nucleotide sequence ID" value="NZ_JBBLXS010000377.1"/>
</dbReference>
<dbReference type="SUPFAM" id="SSF52540">
    <property type="entry name" value="P-loop containing nucleoside triphosphate hydrolases"/>
    <property type="match status" value="1"/>
</dbReference>
<dbReference type="Gene3D" id="3.40.50.300">
    <property type="entry name" value="P-loop containing nucleotide triphosphate hydrolases"/>
    <property type="match status" value="1"/>
</dbReference>